<proteinExistence type="inferred from homology"/>
<evidence type="ECO:0000256" key="8">
    <source>
        <dbReference type="SAM" id="Coils"/>
    </source>
</evidence>
<dbReference type="GO" id="GO:0071897">
    <property type="term" value="P:DNA biosynthetic process"/>
    <property type="evidence" value="ECO:0007669"/>
    <property type="project" value="UniProtKB-ARBA"/>
</dbReference>
<feature type="coiled-coil region" evidence="8">
    <location>
        <begin position="1244"/>
        <end position="1303"/>
    </location>
</feature>
<comment type="similarity">
    <text evidence="1">Belongs to the SMC family. SMC3 subfamily.</text>
</comment>
<dbReference type="Gene3D" id="3.30.70.1620">
    <property type="match status" value="1"/>
</dbReference>
<evidence type="ECO:0000313" key="12">
    <source>
        <dbReference type="Proteomes" id="UP000770661"/>
    </source>
</evidence>
<protein>
    <recommendedName>
        <fullName evidence="2">Structural maintenance of chromosomes protein 3</fullName>
    </recommendedName>
</protein>
<dbReference type="InterPro" id="IPR003395">
    <property type="entry name" value="RecF/RecN/SMC_N"/>
</dbReference>
<dbReference type="InterPro" id="IPR000477">
    <property type="entry name" value="RT_dom"/>
</dbReference>
<dbReference type="SUPFAM" id="SSF75553">
    <property type="entry name" value="Smc hinge domain"/>
    <property type="match status" value="1"/>
</dbReference>
<keyword evidence="12" id="KW-1185">Reference proteome</keyword>
<accession>A0A8J4YJW5</accession>
<dbReference type="Gene3D" id="3.40.50.300">
    <property type="entry name" value="P-loop containing nucleotide triphosphate hydrolases"/>
    <property type="match status" value="1"/>
</dbReference>
<dbReference type="GO" id="GO:0005694">
    <property type="term" value="C:chromosome"/>
    <property type="evidence" value="ECO:0007669"/>
    <property type="project" value="InterPro"/>
</dbReference>
<evidence type="ECO:0000256" key="7">
    <source>
        <dbReference type="ARBA" id="ARBA00023306"/>
    </source>
</evidence>
<feature type="domain" description="Reverse transcriptase" evidence="10">
    <location>
        <begin position="1"/>
        <end position="204"/>
    </location>
</feature>
<dbReference type="InterPro" id="IPR043502">
    <property type="entry name" value="DNA/RNA_pol_sf"/>
</dbReference>
<keyword evidence="3" id="KW-0132">Cell division</keyword>
<feature type="coiled-coil region" evidence="8">
    <location>
        <begin position="724"/>
        <end position="804"/>
    </location>
</feature>
<keyword evidence="6" id="KW-0539">Nucleus</keyword>
<reference evidence="11" key="1">
    <citation type="submission" date="2020-07" db="EMBL/GenBank/DDBJ databases">
        <title>The High-quality genome of the commercially important snow crab, Chionoecetes opilio.</title>
        <authorList>
            <person name="Jeong J.-H."/>
            <person name="Ryu S."/>
        </authorList>
    </citation>
    <scope>NUCLEOTIDE SEQUENCE</scope>
    <source>
        <strain evidence="11">MADBK_172401_WGS</strain>
        <tissue evidence="11">Digestive gland</tissue>
    </source>
</reference>
<keyword evidence="7" id="KW-0131">Cell cycle</keyword>
<dbReference type="OrthoDB" id="431497at2759"/>
<dbReference type="InterPro" id="IPR036277">
    <property type="entry name" value="SMC_hinge_sf"/>
</dbReference>
<gene>
    <name evidence="11" type="primary">smc3_1</name>
    <name evidence="11" type="ORF">GWK47_030747</name>
</gene>
<dbReference type="Proteomes" id="UP000770661">
    <property type="component" value="Unassembled WGS sequence"/>
</dbReference>
<dbReference type="FunFam" id="3.40.50.300:FF:000424">
    <property type="entry name" value="Structural maintenance of chromosomes 3"/>
    <property type="match status" value="1"/>
</dbReference>
<evidence type="ECO:0000259" key="10">
    <source>
        <dbReference type="PROSITE" id="PS50878"/>
    </source>
</evidence>
<dbReference type="FunFam" id="3.30.70.1620:FF:000002">
    <property type="entry name" value="Structural maintenance of chromosomes 3"/>
    <property type="match status" value="1"/>
</dbReference>
<evidence type="ECO:0000256" key="4">
    <source>
        <dbReference type="ARBA" id="ARBA00022776"/>
    </source>
</evidence>
<dbReference type="Gene3D" id="1.20.1060.20">
    <property type="match status" value="1"/>
</dbReference>
<dbReference type="InterPro" id="IPR043128">
    <property type="entry name" value="Rev_trsase/Diguanyl_cyclase"/>
</dbReference>
<evidence type="ECO:0000256" key="1">
    <source>
        <dbReference type="ARBA" id="ARBA00005917"/>
    </source>
</evidence>
<dbReference type="FunFam" id="1.20.1060.20:FF:000002">
    <property type="entry name" value="Structural maintenance of chromosomes 3"/>
    <property type="match status" value="1"/>
</dbReference>
<evidence type="ECO:0000313" key="11">
    <source>
        <dbReference type="EMBL" id="KAG0729237.1"/>
    </source>
</evidence>
<sequence length="1323" mass="153975">MLGVDYSSYSQRFVSWWNADVSFDGMLAAYVDLKKAFDSVHRESLWDLLRLRGIPARTVGLITGLYSGTESAVKCGAGVSSFFPVNTGVRQGCVLAPSLFNACMDWVLDKVVDQSDCGASVGNTKITDLVFADDAVIFAESLEVLVMALEALHEEAKPLGLAVSWLKTKVQVFGDLLDEAVQSVHACGEDIEILESFTYLGSAVHNDGGSRQEALRRIGIAHGVMDSLSGSIWRCRYLCRRTKIRIFKSLVIPVLLYGYETWTLNSDLKRRINAFGNKCLHRIMGYRWDDLVSNQRLHRETESRPITCIVRQRQLRWLGQKVSSRHFMFQIIIQGFKSYREQTVIDPFDPRHNVVVGRNGSGKSNFFYAIQFVLSDEFNHLRAEQRQALLHEGTGPRVISAFVEIIFDNADGRIPIDKNEVCLRRVIGAKKDQYFLNRKAVTKLDVMNLLESAGFSRSNPYYIVKQGKINQMATAPDSHRLKLLREVAGTRVYDERREESKVILKETQSKREKIEEFLRTIEDRLKTLEEEKEELKEYQKYDKMRRSLEYTIHDRELKETRKKLDDMEFQRKNSGAEQEQFRQQLQKAQELIKTQSKEMKDIKTKSSQVREERDTYNLEQQQLLKEKTKLEFTIKDLADEVQGDNKSKERAEKELQKLRATISQKEAELEAIRPKYEENKTKEDEAQHELSLKDQKRKELYAKQGRGSQFTSKEQRDQWIQKELRSIERAMGEKKDQIRRLDEEIIRDQDRNRELEKRLQWNLGSLLVSMETNLLAEESLNKAVKSKQDQIQRLEDEIVRDSERRTLLVTKVEELSTDTENYRTSIDEHNKVFYEMKKRKDQLQSERNEHWRKENNLQQNVSSLKEDLSRADQSLRSMAGKPILNGRDSVQKVLDTFRERGGHLGEIAEQYYGLLIENFECERSIYTAVEVTAGNKLFHHIVESDKIGTQILKEMNKQKLPGEVTFMPLNRLTVKDIDYPQTNDAIPMVSKLTYSERYHKALKYIFGRTLICRNLEVATHLARSTRLDCVTLDGDQVSSKGSLTGGYFNTSRSRLEIQKTRSELRDQITSAETELRTLQDTLRNTEQEINKIVSEMQKTEIKNSKAKNLFEKVKTDIRLMKEEQSGLERTKQPKERSLTQLKASLEAMMATKEGLESELHQDLMATLSVQDQREVDQLNDDIRRLTQDNKEAFTRRMKLEADKNKLENLLTNNLHRRKDELMQALQEISVEDRKRQLDHSQSEIQRVDARVEEVAVQYKEVERKVSEFQKKEKSLKVELEKVKSKEKEVMERMEEDAKDLEKMASNKLFFTKRLKIVQRRSET</sequence>
<dbReference type="EMBL" id="JACEEZ010001418">
    <property type="protein sequence ID" value="KAG0729237.1"/>
    <property type="molecule type" value="Genomic_DNA"/>
</dbReference>
<dbReference type="SMART" id="SM00968">
    <property type="entry name" value="SMC_hinge"/>
    <property type="match status" value="1"/>
</dbReference>
<evidence type="ECO:0000256" key="6">
    <source>
        <dbReference type="ARBA" id="ARBA00023242"/>
    </source>
</evidence>
<keyword evidence="5 8" id="KW-0175">Coiled coil</keyword>
<feature type="coiled-coil region" evidence="8">
    <location>
        <begin position="578"/>
        <end position="668"/>
    </location>
</feature>
<feature type="region of interest" description="Disordered" evidence="9">
    <location>
        <begin position="670"/>
        <end position="695"/>
    </location>
</feature>
<organism evidence="11 12">
    <name type="scientific">Chionoecetes opilio</name>
    <name type="common">Atlantic snow crab</name>
    <name type="synonym">Cancer opilio</name>
    <dbReference type="NCBI Taxonomy" id="41210"/>
    <lineage>
        <taxon>Eukaryota</taxon>
        <taxon>Metazoa</taxon>
        <taxon>Ecdysozoa</taxon>
        <taxon>Arthropoda</taxon>
        <taxon>Crustacea</taxon>
        <taxon>Multicrustacea</taxon>
        <taxon>Malacostraca</taxon>
        <taxon>Eumalacostraca</taxon>
        <taxon>Eucarida</taxon>
        <taxon>Decapoda</taxon>
        <taxon>Pleocyemata</taxon>
        <taxon>Brachyura</taxon>
        <taxon>Eubrachyura</taxon>
        <taxon>Majoidea</taxon>
        <taxon>Majidae</taxon>
        <taxon>Chionoecetes</taxon>
    </lineage>
</organism>
<evidence type="ECO:0000256" key="2">
    <source>
        <dbReference type="ARBA" id="ARBA00018690"/>
    </source>
</evidence>
<dbReference type="GO" id="GO:0051301">
    <property type="term" value="P:cell division"/>
    <property type="evidence" value="ECO:0007669"/>
    <property type="project" value="UniProtKB-KW"/>
</dbReference>
<dbReference type="InterPro" id="IPR010935">
    <property type="entry name" value="SMC_hinge"/>
</dbReference>
<dbReference type="PANTHER" id="PTHR43977">
    <property type="entry name" value="STRUCTURAL MAINTENANCE OF CHROMOSOMES PROTEIN 3"/>
    <property type="match status" value="1"/>
</dbReference>
<dbReference type="Pfam" id="PF06470">
    <property type="entry name" value="SMC_hinge"/>
    <property type="match status" value="1"/>
</dbReference>
<dbReference type="SUPFAM" id="SSF56672">
    <property type="entry name" value="DNA/RNA polymerases"/>
    <property type="match status" value="1"/>
</dbReference>
<name>A0A8J4YJW5_CHIOP</name>
<dbReference type="Pfam" id="PF02463">
    <property type="entry name" value="SMC_N"/>
    <property type="match status" value="1"/>
</dbReference>
<dbReference type="CDD" id="cd03272">
    <property type="entry name" value="ABC_SMC3_euk"/>
    <property type="match status" value="1"/>
</dbReference>
<dbReference type="Gene3D" id="3.30.70.270">
    <property type="match status" value="1"/>
</dbReference>
<feature type="coiled-coil region" evidence="8">
    <location>
        <begin position="1138"/>
        <end position="1209"/>
    </location>
</feature>
<dbReference type="Pfam" id="PF00078">
    <property type="entry name" value="RVT_1"/>
    <property type="match status" value="1"/>
</dbReference>
<evidence type="ECO:0000256" key="3">
    <source>
        <dbReference type="ARBA" id="ARBA00022618"/>
    </source>
</evidence>
<evidence type="ECO:0000256" key="5">
    <source>
        <dbReference type="ARBA" id="ARBA00023054"/>
    </source>
</evidence>
<feature type="coiled-coil region" evidence="8">
    <location>
        <begin position="504"/>
        <end position="541"/>
    </location>
</feature>
<evidence type="ECO:0000256" key="9">
    <source>
        <dbReference type="SAM" id="MobiDB-lite"/>
    </source>
</evidence>
<comment type="caution">
    <text evidence="11">The sequence shown here is derived from an EMBL/GenBank/DDBJ whole genome shotgun (WGS) entry which is preliminary data.</text>
</comment>
<keyword evidence="4" id="KW-0498">Mitosis</keyword>
<feature type="coiled-coil region" evidence="8">
    <location>
        <begin position="1054"/>
        <end position="1102"/>
    </location>
</feature>
<dbReference type="PROSITE" id="PS50878">
    <property type="entry name" value="RT_POL"/>
    <property type="match status" value="1"/>
</dbReference>
<dbReference type="GO" id="GO:0016887">
    <property type="term" value="F:ATP hydrolysis activity"/>
    <property type="evidence" value="ECO:0007669"/>
    <property type="project" value="InterPro"/>
</dbReference>
<dbReference type="SUPFAM" id="SSF52540">
    <property type="entry name" value="P-loop containing nucleoside triphosphate hydrolases"/>
    <property type="match status" value="1"/>
</dbReference>
<dbReference type="GO" id="GO:0051276">
    <property type="term" value="P:chromosome organization"/>
    <property type="evidence" value="ECO:0007669"/>
    <property type="project" value="InterPro"/>
</dbReference>
<dbReference type="InterPro" id="IPR027417">
    <property type="entry name" value="P-loop_NTPase"/>
</dbReference>
<dbReference type="InterPro" id="IPR041741">
    <property type="entry name" value="SMC3_ABC_euk"/>
</dbReference>
<dbReference type="GO" id="GO:0005524">
    <property type="term" value="F:ATP binding"/>
    <property type="evidence" value="ECO:0007669"/>
    <property type="project" value="InterPro"/>
</dbReference>